<protein>
    <submittedName>
        <fullName evidence="3">Dynactin subunit 3</fullName>
    </submittedName>
</protein>
<evidence type="ECO:0000313" key="2">
    <source>
        <dbReference type="Proteomes" id="UP000504632"/>
    </source>
</evidence>
<keyword evidence="2" id="KW-1185">Reference proteome</keyword>
<organism evidence="2 3">
    <name type="scientific">Chanos chanos</name>
    <name type="common">Milkfish</name>
    <name type="synonym">Mugil chanos</name>
    <dbReference type="NCBI Taxonomy" id="29144"/>
    <lineage>
        <taxon>Eukaryota</taxon>
        <taxon>Metazoa</taxon>
        <taxon>Chordata</taxon>
        <taxon>Craniata</taxon>
        <taxon>Vertebrata</taxon>
        <taxon>Euteleostomi</taxon>
        <taxon>Actinopterygii</taxon>
        <taxon>Neopterygii</taxon>
        <taxon>Teleostei</taxon>
        <taxon>Ostariophysi</taxon>
        <taxon>Gonorynchiformes</taxon>
        <taxon>Chanidae</taxon>
        <taxon>Chanos</taxon>
    </lineage>
</organism>
<dbReference type="FunCoup" id="A0A6J2W5E0">
    <property type="interactions" value="1357"/>
</dbReference>
<dbReference type="GO" id="GO:0061640">
    <property type="term" value="P:cytoskeleton-dependent cytokinesis"/>
    <property type="evidence" value="ECO:0007669"/>
    <property type="project" value="InterPro"/>
</dbReference>
<accession>A0A6J2W5E0</accession>
<dbReference type="Proteomes" id="UP000504632">
    <property type="component" value="Chromosome 9"/>
</dbReference>
<dbReference type="InterPro" id="IPR009991">
    <property type="entry name" value="DCTN3"/>
</dbReference>
<dbReference type="OrthoDB" id="16729at2759"/>
<dbReference type="RefSeq" id="XP_030640615.1">
    <property type="nucleotide sequence ID" value="XM_030784755.1"/>
</dbReference>
<reference evidence="3" key="1">
    <citation type="submission" date="2025-08" db="UniProtKB">
        <authorList>
            <consortium name="RefSeq"/>
        </authorList>
    </citation>
    <scope>IDENTIFICATION</scope>
</reference>
<evidence type="ECO:0000313" key="3">
    <source>
        <dbReference type="RefSeq" id="XP_030640615.1"/>
    </source>
</evidence>
<proteinExistence type="predicted"/>
<evidence type="ECO:0000256" key="1">
    <source>
        <dbReference type="SAM" id="Coils"/>
    </source>
</evidence>
<dbReference type="AlphaFoldDB" id="A0A6J2W5E0"/>
<name>A0A6J2W5E0_CHACN</name>
<dbReference type="GeneID" id="115821014"/>
<dbReference type="PANTHER" id="PTHR28360">
    <property type="entry name" value="DYNACTIN SUBUNIT 3"/>
    <property type="match status" value="1"/>
</dbReference>
<gene>
    <name evidence="3" type="primary">dctn3</name>
</gene>
<dbReference type="PANTHER" id="PTHR28360:SF1">
    <property type="entry name" value="DYNACTIN SUBUNIT 3"/>
    <property type="match status" value="1"/>
</dbReference>
<dbReference type="CTD" id="11258"/>
<dbReference type="GO" id="GO:0005869">
    <property type="term" value="C:dynactin complex"/>
    <property type="evidence" value="ECO:0007669"/>
    <property type="project" value="InterPro"/>
</dbReference>
<dbReference type="Pfam" id="PF07426">
    <property type="entry name" value="Dynactin_p22"/>
    <property type="match status" value="1"/>
</dbReference>
<feature type="coiled-coil region" evidence="1">
    <location>
        <begin position="127"/>
        <end position="154"/>
    </location>
</feature>
<keyword evidence="1" id="KW-0175">Coiled coil</keyword>
<dbReference type="InParanoid" id="A0A6J2W5E0"/>
<sequence length="186" mass="21523">MDGVNQVDSLDARLQVLEQRVYGEKGNRNKSAKCAETLAKINATLANTANKRERVKILHKKIEDLLRYLDPQFTDYIAVPDAMKLELVLAEEEFLRSQAGLLEQVHNLQPLLDSNHIKAVPELATKLQRLSQIHINQEDQNEELSAEVRKLFEEYNKLMFLLSKQFAQWDETIRRLEGPKQEQKAE</sequence>